<dbReference type="InterPro" id="IPR011067">
    <property type="entry name" value="Plasmid_toxin/cell-grow_inhib"/>
</dbReference>
<name>A0A2S6G638_9GAMM</name>
<dbReference type="Proteomes" id="UP000239648">
    <property type="component" value="Unassembled WGS sequence"/>
</dbReference>
<dbReference type="InterPro" id="IPR003477">
    <property type="entry name" value="PemK-like"/>
</dbReference>
<dbReference type="GO" id="GO:0003677">
    <property type="term" value="F:DNA binding"/>
    <property type="evidence" value="ECO:0007669"/>
    <property type="project" value="InterPro"/>
</dbReference>
<reference evidence="2 3" key="2">
    <citation type="submission" date="2018-02" db="EMBL/GenBank/DDBJ databases">
        <title>Subsurface microbial communities from deep shales in Ohio and West Virginia, USA.</title>
        <authorList>
            <person name="Wrighton K."/>
        </authorList>
    </citation>
    <scope>NUCLEOTIDE SEQUENCE [LARGE SCALE GENOMIC DNA]</scope>
    <source>
        <strain evidence="2 3">UTICA-S1B9</strain>
    </source>
</reference>
<proteinExistence type="predicted"/>
<comment type="caution">
    <text evidence="2">The sequence shown here is derived from an EMBL/GenBank/DDBJ whole genome shotgun (WGS) entry which is preliminary data.</text>
</comment>
<evidence type="ECO:0000313" key="3">
    <source>
        <dbReference type="Proteomes" id="UP000239446"/>
    </source>
</evidence>
<evidence type="ECO:0000313" key="4">
    <source>
        <dbReference type="Proteomes" id="UP000239648"/>
    </source>
</evidence>
<protein>
    <submittedName>
        <fullName evidence="2">mRNA interferase MazF</fullName>
    </submittedName>
</protein>
<keyword evidence="4" id="KW-1185">Reference proteome</keyword>
<dbReference type="AlphaFoldDB" id="A0A2S6G638"/>
<dbReference type="EMBL" id="PTIT01000013">
    <property type="protein sequence ID" value="PPK51339.1"/>
    <property type="molecule type" value="Genomic_DNA"/>
</dbReference>
<sequence>MDVEQGELVLCEFHFSDLGASKRRPVIVFRDNLPFDDFVGIPVSSKTSTLHKDEFLLEPEDMSEGALPKRSKVMVRKTLVISKAVITKKYGKLTLGRFQKLHSDFCKYFDCCSSS</sequence>
<dbReference type="SUPFAM" id="SSF50118">
    <property type="entry name" value="Cell growth inhibitor/plasmid maintenance toxic component"/>
    <property type="match status" value="1"/>
</dbReference>
<dbReference type="OrthoDB" id="9813449at2"/>
<dbReference type="Proteomes" id="UP000239446">
    <property type="component" value="Unassembled WGS sequence"/>
</dbReference>
<gene>
    <name evidence="2" type="ORF">B0H24_101236</name>
    <name evidence="1" type="ORF">BY455_11336</name>
</gene>
<accession>A0A2S6G638</accession>
<reference evidence="1 4" key="1">
    <citation type="submission" date="2018-02" db="EMBL/GenBank/DDBJ databases">
        <title>Deep subsurface shale carbon reservoir microbial communities from Ohio and West Virginia, USA.</title>
        <authorList>
            <person name="Wrighton K."/>
        </authorList>
    </citation>
    <scope>NUCLEOTIDE SEQUENCE [LARGE SCALE GENOMIC DNA]</scope>
    <source>
        <strain evidence="1 4">UTICA-S1B6</strain>
    </source>
</reference>
<dbReference type="RefSeq" id="WP_104416216.1">
    <property type="nucleotide sequence ID" value="NZ_PTIT01000013.1"/>
</dbReference>
<dbReference type="Pfam" id="PF02452">
    <property type="entry name" value="PemK_toxin"/>
    <property type="match status" value="1"/>
</dbReference>
<dbReference type="Gene3D" id="2.30.30.110">
    <property type="match status" value="1"/>
</dbReference>
<organism evidence="2 3">
    <name type="scientific">Marinobacter persicus</name>
    <dbReference type="NCBI Taxonomy" id="930118"/>
    <lineage>
        <taxon>Bacteria</taxon>
        <taxon>Pseudomonadati</taxon>
        <taxon>Pseudomonadota</taxon>
        <taxon>Gammaproteobacteria</taxon>
        <taxon>Pseudomonadales</taxon>
        <taxon>Marinobacteraceae</taxon>
        <taxon>Marinobacter</taxon>
    </lineage>
</organism>
<dbReference type="EMBL" id="PTIU01000012">
    <property type="protein sequence ID" value="PPK54592.1"/>
    <property type="molecule type" value="Genomic_DNA"/>
</dbReference>
<evidence type="ECO:0000313" key="2">
    <source>
        <dbReference type="EMBL" id="PPK54592.1"/>
    </source>
</evidence>
<evidence type="ECO:0000313" key="1">
    <source>
        <dbReference type="EMBL" id="PPK51339.1"/>
    </source>
</evidence>